<accession>A0A2Z5TST9</accession>
<organism evidence="1 2">
    <name type="scientific">Streptococcus ruminantium</name>
    <dbReference type="NCBI Taxonomy" id="1917441"/>
    <lineage>
        <taxon>Bacteria</taxon>
        <taxon>Bacillati</taxon>
        <taxon>Bacillota</taxon>
        <taxon>Bacilli</taxon>
        <taxon>Lactobacillales</taxon>
        <taxon>Streptococcaceae</taxon>
        <taxon>Streptococcus</taxon>
    </lineage>
</organism>
<proteinExistence type="predicted"/>
<dbReference type="CDD" id="cd10912">
    <property type="entry name" value="PIN_YacP-like"/>
    <property type="match status" value="1"/>
</dbReference>
<sequence length="173" mass="20249">MKEKILIVDGYNMIASWRSTKQDFKKGELDAARTSLLQTLSNYASFENIEIICVFDAHHVPGLRQQYDEFNVSVVFTEEEETADSYIERLSAELNQNRRKQVSVATSDLNEQWVVFSQGALRVSARELEERTQVVKKDLDKFVDRVELYTPRLNPWSDRNFQALKEMMEEMNE</sequence>
<dbReference type="EMBL" id="AP018400">
    <property type="protein sequence ID" value="BBA93355.1"/>
    <property type="molecule type" value="Genomic_DNA"/>
</dbReference>
<dbReference type="RefSeq" id="WP_120172210.1">
    <property type="nucleotide sequence ID" value="NZ_AP018400.1"/>
</dbReference>
<gene>
    <name evidence="1" type="ORF">SR187_8760</name>
</gene>
<protein>
    <submittedName>
        <fullName evidence="1">DNA-binding protein</fullName>
    </submittedName>
</protein>
<dbReference type="GO" id="GO:0003677">
    <property type="term" value="F:DNA binding"/>
    <property type="evidence" value="ECO:0007669"/>
    <property type="project" value="UniProtKB-KW"/>
</dbReference>
<dbReference type="Pfam" id="PF05991">
    <property type="entry name" value="NYN_YacP"/>
    <property type="match status" value="1"/>
</dbReference>
<dbReference type="InterPro" id="IPR010298">
    <property type="entry name" value="YacP-like"/>
</dbReference>
<name>A0A2Z5TST9_9STRE</name>
<reference evidence="1 2" key="1">
    <citation type="journal article" date="2018" name="Genome Biol. Evol.">
        <title>Complete Genome Sequence of Streptococcus ruminantium sp. nov. GUT-187T (=DSM 104980T =JCM 31869T), the Type Strain of S. ruminantium, and Comparison with Genome Sequences of Streptococcus suis Strains.</title>
        <authorList>
            <person name="Tohya M."/>
            <person name="Sekizaki T."/>
            <person name="Miyoshi-Akiyama T."/>
        </authorList>
    </citation>
    <scope>NUCLEOTIDE SEQUENCE [LARGE SCALE GENOMIC DNA]</scope>
    <source>
        <strain evidence="1 2">GUT187T</strain>
    </source>
</reference>
<dbReference type="KEGG" id="srq:SR187_8760"/>
<dbReference type="GeneID" id="52230255"/>
<dbReference type="PANTHER" id="PTHR34547">
    <property type="entry name" value="YACP-LIKE NYN DOMAIN PROTEIN"/>
    <property type="match status" value="1"/>
</dbReference>
<evidence type="ECO:0000313" key="2">
    <source>
        <dbReference type="Proteomes" id="UP000269331"/>
    </source>
</evidence>
<dbReference type="PANTHER" id="PTHR34547:SF1">
    <property type="entry name" value="YACP-LIKE NYN DOMAIN PROTEIN"/>
    <property type="match status" value="1"/>
</dbReference>
<dbReference type="OrthoDB" id="9792160at2"/>
<dbReference type="Proteomes" id="UP000269331">
    <property type="component" value="Chromosome"/>
</dbReference>
<dbReference type="AlphaFoldDB" id="A0A2Z5TST9"/>
<keyword evidence="1" id="KW-0238">DNA-binding</keyword>
<evidence type="ECO:0000313" key="1">
    <source>
        <dbReference type="EMBL" id="BBA93355.1"/>
    </source>
</evidence>